<dbReference type="InterPro" id="IPR007213">
    <property type="entry name" value="Ppm1/Ppm2/Tcmp"/>
</dbReference>
<dbReference type="RefSeq" id="WP_089248046.1">
    <property type="nucleotide sequence ID" value="NZ_FZPH01000004.1"/>
</dbReference>
<comment type="similarity">
    <text evidence="2 6">Belongs to the UPF0677 family.</text>
</comment>
<dbReference type="NCBIfam" id="TIGR00027">
    <property type="entry name" value="mthyl_TIGR00027"/>
    <property type="match status" value="1"/>
</dbReference>
<evidence type="ECO:0000256" key="1">
    <source>
        <dbReference type="ARBA" id="ARBA00003907"/>
    </source>
</evidence>
<proteinExistence type="inferred from homology"/>
<dbReference type="Proteomes" id="UP000198362">
    <property type="component" value="Unassembled WGS sequence"/>
</dbReference>
<dbReference type="EC" id="2.1.1.-" evidence="6"/>
<keyword evidence="8" id="KW-1185">Reference proteome</keyword>
<dbReference type="Gene3D" id="3.40.50.150">
    <property type="entry name" value="Vaccinia Virus protein VP39"/>
    <property type="match status" value="1"/>
</dbReference>
<accession>A0A239LGJ1</accession>
<dbReference type="SUPFAM" id="SSF53335">
    <property type="entry name" value="S-adenosyl-L-methionine-dependent methyltransferases"/>
    <property type="match status" value="1"/>
</dbReference>
<comment type="function">
    <text evidence="1 6">Exhibits S-adenosyl-L-methionine-dependent methyltransferase activity.</text>
</comment>
<dbReference type="EMBL" id="FZPH01000004">
    <property type="protein sequence ID" value="SNT29052.1"/>
    <property type="molecule type" value="Genomic_DNA"/>
</dbReference>
<dbReference type="GO" id="GO:0032259">
    <property type="term" value="P:methylation"/>
    <property type="evidence" value="ECO:0007669"/>
    <property type="project" value="UniProtKB-KW"/>
</dbReference>
<keyword evidence="3 6" id="KW-0489">Methyltransferase</keyword>
<dbReference type="PANTHER" id="PTHR43619">
    <property type="entry name" value="S-ADENOSYL-L-METHIONINE-DEPENDENT METHYLTRANSFERASE YKTD-RELATED"/>
    <property type="match status" value="1"/>
</dbReference>
<evidence type="ECO:0000313" key="8">
    <source>
        <dbReference type="Proteomes" id="UP000198362"/>
    </source>
</evidence>
<dbReference type="PANTHER" id="PTHR43619:SF2">
    <property type="entry name" value="S-ADENOSYL-L-METHIONINE-DEPENDENT METHYLTRANSFERASES SUPERFAMILY PROTEIN"/>
    <property type="match status" value="1"/>
</dbReference>
<gene>
    <name evidence="7" type="ORF">SAMN05421812_104280</name>
</gene>
<sequence>MALVRVETTAVAVALMRALESDVPAGHRLFDDPVSGRLLTGLPGLVARHRSARVALGRLAETAMPGIRGTAVCRTRVVDDWCRDALAAGARQVVVVGAGLDSRPYRIAEFAAARVWELDLPGTQARKRAALALLPATTNIRYLPADVTTDPLDALLAADGFDASAPTLVVFEAVAQYLPAPAVAPTLEWAGSLAPGSRLVLTYLPERVWRQRARASRRYGWLSAYDPARLGAVLAGHGLTLLQDVGVEDYPDRYPQLRGRRLALREIERVAVAEVAASV</sequence>
<dbReference type="Pfam" id="PF04072">
    <property type="entry name" value="LCM"/>
    <property type="match status" value="1"/>
</dbReference>
<evidence type="ECO:0000313" key="7">
    <source>
        <dbReference type="EMBL" id="SNT29052.1"/>
    </source>
</evidence>
<keyword evidence="5 6" id="KW-0949">S-adenosyl-L-methionine</keyword>
<evidence type="ECO:0000256" key="2">
    <source>
        <dbReference type="ARBA" id="ARBA00008138"/>
    </source>
</evidence>
<dbReference type="GO" id="GO:0008168">
    <property type="term" value="F:methyltransferase activity"/>
    <property type="evidence" value="ECO:0007669"/>
    <property type="project" value="UniProtKB-UniRule"/>
</dbReference>
<name>A0A239LGJ1_9ACTN</name>
<reference evidence="7 8" key="1">
    <citation type="submission" date="2017-06" db="EMBL/GenBank/DDBJ databases">
        <authorList>
            <person name="Kim H.J."/>
            <person name="Triplett B.A."/>
        </authorList>
    </citation>
    <scope>NUCLEOTIDE SEQUENCE [LARGE SCALE GENOMIC DNA]</scope>
    <source>
        <strain evidence="7 8">CGMCC 4.5593</strain>
    </source>
</reference>
<dbReference type="OrthoDB" id="9806164at2"/>
<evidence type="ECO:0000256" key="6">
    <source>
        <dbReference type="RuleBase" id="RU362030"/>
    </source>
</evidence>
<organism evidence="7 8">
    <name type="scientific">Asanoa hainanensis</name>
    <dbReference type="NCBI Taxonomy" id="560556"/>
    <lineage>
        <taxon>Bacteria</taxon>
        <taxon>Bacillati</taxon>
        <taxon>Actinomycetota</taxon>
        <taxon>Actinomycetes</taxon>
        <taxon>Micromonosporales</taxon>
        <taxon>Micromonosporaceae</taxon>
        <taxon>Asanoa</taxon>
    </lineage>
</organism>
<dbReference type="InterPro" id="IPR029063">
    <property type="entry name" value="SAM-dependent_MTases_sf"/>
</dbReference>
<evidence type="ECO:0000256" key="4">
    <source>
        <dbReference type="ARBA" id="ARBA00022679"/>
    </source>
</evidence>
<protein>
    <recommendedName>
        <fullName evidence="6">S-adenosyl-L-methionine-dependent methyltransferase</fullName>
        <ecNumber evidence="6">2.1.1.-</ecNumber>
    </recommendedName>
</protein>
<dbReference type="AlphaFoldDB" id="A0A239LGJ1"/>
<evidence type="ECO:0000256" key="5">
    <source>
        <dbReference type="ARBA" id="ARBA00022691"/>
    </source>
</evidence>
<evidence type="ECO:0000256" key="3">
    <source>
        <dbReference type="ARBA" id="ARBA00022603"/>
    </source>
</evidence>
<dbReference type="InterPro" id="IPR011610">
    <property type="entry name" value="SAM_mthyl_Trfase_ML2640-like"/>
</dbReference>
<keyword evidence="4 7" id="KW-0808">Transferase</keyword>